<keyword evidence="4" id="KW-0597">Phosphoprotein</keyword>
<keyword evidence="7" id="KW-0539">Nucleus</keyword>
<dbReference type="InterPro" id="IPR045663">
    <property type="entry name" value="ORC3_ins"/>
</dbReference>
<evidence type="ECO:0000313" key="14">
    <source>
        <dbReference type="Proteomes" id="UP001307889"/>
    </source>
</evidence>
<accession>A0ABN7B5X7</accession>
<dbReference type="Pfam" id="PF18137">
    <property type="entry name" value="WHD_ORC"/>
    <property type="match status" value="1"/>
</dbReference>
<dbReference type="InterPro" id="IPR045667">
    <property type="entry name" value="ORC3_N"/>
</dbReference>
<protein>
    <recommendedName>
        <fullName evidence="3">Origin recognition complex subunit 3</fullName>
    </recommendedName>
</protein>
<evidence type="ECO:0000256" key="4">
    <source>
        <dbReference type="ARBA" id="ARBA00022553"/>
    </source>
</evidence>
<evidence type="ECO:0000256" key="6">
    <source>
        <dbReference type="ARBA" id="ARBA00023125"/>
    </source>
</evidence>
<comment type="subcellular location">
    <subcellularLocation>
        <location evidence="1">Nucleus</location>
    </subcellularLocation>
</comment>
<dbReference type="InterPro" id="IPR020795">
    <property type="entry name" value="ORC3"/>
</dbReference>
<evidence type="ECO:0000259" key="11">
    <source>
        <dbReference type="Pfam" id="PF18137"/>
    </source>
</evidence>
<dbReference type="CDD" id="cd20704">
    <property type="entry name" value="Orc3"/>
    <property type="match status" value="2"/>
</dbReference>
<name>A0ABN7B5X7_9HEMI</name>
<evidence type="ECO:0000259" key="10">
    <source>
        <dbReference type="Pfam" id="PF07034"/>
    </source>
</evidence>
<sequence>MDATASVSKGCFAFPASAKPAKQSPLNFSKEPWYGGYEKVWQNIVQQLDTVEDDVIENLLKDLANFISLPSSTESTIPAAAILTGINLPDHGSLFGRLKARLNLEGLTYGVALLNSADCSSIKHTVEKCVAQLMESNIESDDDMEVDEEDERSSDLKKSQCTLPNLLEWHKNLKNCSPSPSKRKKRSTASPEKKLVVVLKDFETFNAEVMSLFIQILSGYQSQLPFVFVLGIATTLSAIEQLLPHSCLTRLSLKAFQAQPSVFFLNNTLNKVFLTPRCPFQLSGKLFKFFTNVFLFYDFSVNRFVQGVKYCIMEHYRTGRRPVGLLCCPENRLEANAKLLEHEDLEALRRVNTFKKYIDSTEDEKIRDKLLKDDSFTKKEVLKLMLALRLRINEFYAALSLLHQLVSTLPRAPLGKQLRELYVLAMSKNVWTTEEYKECRQLLGFLSKDELMEHVRKMLDILEAQSNPDCMKNVKTELKKFLARLEEAGTARVTASPSKSPSKNLSVKNRAQLQQKLMELANKTSSRSPYELARDALLNYVMGEMLPEKLRPFTNAPLAEVVTLSETEARHRVVPRIRAPIHTALNNPAHYLMCDCCKISENGEILPSMPDLCIVYKLHLESGALINMYDWLQSFNLLVTGKEADDDSISPEVQARFTQAVSEMEFLGFVKSSKKKADHVARLTWGGSTC</sequence>
<reference evidence="13 14" key="1">
    <citation type="submission" date="2023-09" db="EMBL/GenBank/DDBJ databases">
        <title>Nesidiocoris tenuis whole genome shotgun sequence.</title>
        <authorList>
            <person name="Shibata T."/>
            <person name="Shimoda M."/>
            <person name="Kobayashi T."/>
            <person name="Uehara T."/>
        </authorList>
    </citation>
    <scope>NUCLEOTIDE SEQUENCE [LARGE SCALE GENOMIC DNA]</scope>
    <source>
        <strain evidence="13 14">Japan</strain>
    </source>
</reference>
<gene>
    <name evidence="13" type="ORF">NTJ_12624</name>
</gene>
<evidence type="ECO:0000259" key="12">
    <source>
        <dbReference type="Pfam" id="PF19675"/>
    </source>
</evidence>
<evidence type="ECO:0000313" key="13">
    <source>
        <dbReference type="EMBL" id="BES99807.1"/>
    </source>
</evidence>
<dbReference type="Pfam" id="PF19675">
    <property type="entry name" value="ORC3_ins"/>
    <property type="match status" value="1"/>
</dbReference>
<feature type="domain" description="Origin recognition complex subunit 3 winged helix C-terminal" evidence="11">
    <location>
        <begin position="578"/>
        <end position="685"/>
    </location>
</feature>
<proteinExistence type="inferred from homology"/>
<dbReference type="InterPro" id="IPR040855">
    <property type="entry name" value="ORC_WH_C"/>
</dbReference>
<comment type="similarity">
    <text evidence="2">Belongs to the ORC3 family.</text>
</comment>
<feature type="domain" description="Origin recognition complex subunit 3 N-terminal" evidence="10">
    <location>
        <begin position="3"/>
        <end position="318"/>
    </location>
</feature>
<comment type="subunit">
    <text evidence="8">Component of ORC, a complex composed of at least 6 subunits: ORC1, ORC2, ORC3, ORC4, ORC5 and ORC6. ORC is regulated in a cell-cycle dependent manner. It is sequentially assembled at the exit from anaphase of mitosis and disassembled as cells enter S phase.</text>
</comment>
<keyword evidence="5" id="KW-0235">DNA replication</keyword>
<feature type="domain" description="Origin recognition complex subunit 3 insertion" evidence="12">
    <location>
        <begin position="339"/>
        <end position="565"/>
    </location>
</feature>
<dbReference type="PANTHER" id="PTHR12748:SF0">
    <property type="entry name" value="ORIGIN RECOGNITION COMPLEX SUBUNIT 3"/>
    <property type="match status" value="1"/>
</dbReference>
<keyword evidence="14" id="KW-1185">Reference proteome</keyword>
<comment type="function">
    <text evidence="9">Component of the origin recognition complex (ORC) that binds origins of replication. DNA-binding is ATP-dependent. The specific DNA sequences that define origins of replication have not been identified yet. ORC is required to assemble the pre-replication complex necessary to initiate DNA replication. Binds histone H3 and H4 trimethylation marks H3K9me3, H3K27me3 and H4K20me3.</text>
</comment>
<evidence type="ECO:0000256" key="9">
    <source>
        <dbReference type="ARBA" id="ARBA00045241"/>
    </source>
</evidence>
<keyword evidence="6" id="KW-0238">DNA-binding</keyword>
<evidence type="ECO:0000256" key="1">
    <source>
        <dbReference type="ARBA" id="ARBA00004123"/>
    </source>
</evidence>
<evidence type="ECO:0000256" key="5">
    <source>
        <dbReference type="ARBA" id="ARBA00022705"/>
    </source>
</evidence>
<organism evidence="13 14">
    <name type="scientific">Nesidiocoris tenuis</name>
    <dbReference type="NCBI Taxonomy" id="355587"/>
    <lineage>
        <taxon>Eukaryota</taxon>
        <taxon>Metazoa</taxon>
        <taxon>Ecdysozoa</taxon>
        <taxon>Arthropoda</taxon>
        <taxon>Hexapoda</taxon>
        <taxon>Insecta</taxon>
        <taxon>Pterygota</taxon>
        <taxon>Neoptera</taxon>
        <taxon>Paraneoptera</taxon>
        <taxon>Hemiptera</taxon>
        <taxon>Heteroptera</taxon>
        <taxon>Panheteroptera</taxon>
        <taxon>Cimicomorpha</taxon>
        <taxon>Miridae</taxon>
        <taxon>Dicyphina</taxon>
        <taxon>Nesidiocoris</taxon>
    </lineage>
</organism>
<evidence type="ECO:0000256" key="8">
    <source>
        <dbReference type="ARBA" id="ARBA00026084"/>
    </source>
</evidence>
<dbReference type="Pfam" id="PF07034">
    <property type="entry name" value="ORC3_N"/>
    <property type="match status" value="1"/>
</dbReference>
<dbReference type="EMBL" id="AP028919">
    <property type="protein sequence ID" value="BES99807.1"/>
    <property type="molecule type" value="Genomic_DNA"/>
</dbReference>
<evidence type="ECO:0000256" key="2">
    <source>
        <dbReference type="ARBA" id="ARBA00010977"/>
    </source>
</evidence>
<evidence type="ECO:0000256" key="3">
    <source>
        <dbReference type="ARBA" id="ARBA00019085"/>
    </source>
</evidence>
<evidence type="ECO:0000256" key="7">
    <source>
        <dbReference type="ARBA" id="ARBA00023242"/>
    </source>
</evidence>
<dbReference type="PANTHER" id="PTHR12748">
    <property type="entry name" value="ORIGIN RECOGNITION COMPLEX SUBUNIT 3"/>
    <property type="match status" value="1"/>
</dbReference>
<dbReference type="Proteomes" id="UP001307889">
    <property type="component" value="Chromosome 11"/>
</dbReference>